<keyword evidence="10" id="KW-1185">Reference proteome</keyword>
<gene>
    <name evidence="9" type="ORF">P4706_19860</name>
</gene>
<dbReference type="PANTHER" id="PTHR30561:SF0">
    <property type="entry name" value="GUANIDINIUM EXPORTER"/>
    <property type="match status" value="1"/>
</dbReference>
<evidence type="ECO:0000256" key="1">
    <source>
        <dbReference type="ARBA" id="ARBA00004651"/>
    </source>
</evidence>
<dbReference type="InterPro" id="IPR000390">
    <property type="entry name" value="Small_drug/metabolite_transptr"/>
</dbReference>
<feature type="transmembrane region" description="Helical" evidence="8">
    <location>
        <begin position="57"/>
        <end position="79"/>
    </location>
</feature>
<dbReference type="Pfam" id="PF00893">
    <property type="entry name" value="Multi_Drug_Res"/>
    <property type="match status" value="1"/>
</dbReference>
<dbReference type="Proteomes" id="UP001307168">
    <property type="component" value="Unassembled WGS sequence"/>
</dbReference>
<comment type="caution">
    <text evidence="9">The sequence shown here is derived from an EMBL/GenBank/DDBJ whole genome shotgun (WGS) entry which is preliminary data.</text>
</comment>
<accession>A0AAW9NJ51</accession>
<evidence type="ECO:0000256" key="2">
    <source>
        <dbReference type="ARBA" id="ARBA00022448"/>
    </source>
</evidence>
<protein>
    <submittedName>
        <fullName evidence="9">Multidrug efflux SMR transporter</fullName>
    </submittedName>
</protein>
<evidence type="ECO:0000256" key="7">
    <source>
        <dbReference type="RuleBase" id="RU003942"/>
    </source>
</evidence>
<keyword evidence="5 8" id="KW-1133">Transmembrane helix</keyword>
<reference evidence="9 10" key="1">
    <citation type="submission" date="2023-03" db="EMBL/GenBank/DDBJ databases">
        <title>Bacillus Genome Sequencing.</title>
        <authorList>
            <person name="Dunlap C."/>
        </authorList>
    </citation>
    <scope>NUCLEOTIDE SEQUENCE [LARGE SCALE GENOMIC DNA]</scope>
    <source>
        <strain evidence="9 10">B-41290</strain>
    </source>
</reference>
<dbReference type="EMBL" id="JARNBH010000019">
    <property type="protein sequence ID" value="MEC0275312.1"/>
    <property type="molecule type" value="Genomic_DNA"/>
</dbReference>
<dbReference type="FunFam" id="1.10.3730.20:FF:000001">
    <property type="entry name" value="Quaternary ammonium compound resistance transporter SugE"/>
    <property type="match status" value="1"/>
</dbReference>
<dbReference type="SUPFAM" id="SSF103481">
    <property type="entry name" value="Multidrug resistance efflux transporter EmrE"/>
    <property type="match status" value="1"/>
</dbReference>
<feature type="transmembrane region" description="Helical" evidence="8">
    <location>
        <begin position="32"/>
        <end position="50"/>
    </location>
</feature>
<evidence type="ECO:0000256" key="5">
    <source>
        <dbReference type="ARBA" id="ARBA00022989"/>
    </source>
</evidence>
<proteinExistence type="inferred from homology"/>
<evidence type="ECO:0000313" key="9">
    <source>
        <dbReference type="EMBL" id="MEC0275312.1"/>
    </source>
</evidence>
<keyword evidence="2" id="KW-0813">Transport</keyword>
<dbReference type="GO" id="GO:0022857">
    <property type="term" value="F:transmembrane transporter activity"/>
    <property type="evidence" value="ECO:0007669"/>
    <property type="project" value="InterPro"/>
</dbReference>
<feature type="transmembrane region" description="Helical" evidence="8">
    <location>
        <begin position="85"/>
        <end position="103"/>
    </location>
</feature>
<name>A0AAW9NJ51_9BACI</name>
<evidence type="ECO:0000256" key="8">
    <source>
        <dbReference type="SAM" id="Phobius"/>
    </source>
</evidence>
<evidence type="ECO:0000256" key="4">
    <source>
        <dbReference type="ARBA" id="ARBA00022692"/>
    </source>
</evidence>
<organism evidence="9 10">
    <name type="scientific">Peribacillus castrilensis</name>
    <dbReference type="NCBI Taxonomy" id="2897690"/>
    <lineage>
        <taxon>Bacteria</taxon>
        <taxon>Bacillati</taxon>
        <taxon>Bacillota</taxon>
        <taxon>Bacilli</taxon>
        <taxon>Bacillales</taxon>
        <taxon>Bacillaceae</taxon>
        <taxon>Peribacillus</taxon>
    </lineage>
</organism>
<dbReference type="AlphaFoldDB" id="A0AAW9NJ51"/>
<keyword evidence="4 7" id="KW-0812">Transmembrane</keyword>
<comment type="similarity">
    <text evidence="7">Belongs to the drug/metabolite transporter (DMT) superfamily. Small multidrug resistance (SMR) (TC 2.A.7.1) family.</text>
</comment>
<evidence type="ECO:0000313" key="10">
    <source>
        <dbReference type="Proteomes" id="UP001307168"/>
    </source>
</evidence>
<keyword evidence="3" id="KW-1003">Cell membrane</keyword>
<keyword evidence="6 8" id="KW-0472">Membrane</keyword>
<comment type="subcellular location">
    <subcellularLocation>
        <location evidence="1 7">Cell membrane</location>
        <topology evidence="1 7">Multi-pass membrane protein</topology>
    </subcellularLocation>
</comment>
<evidence type="ECO:0000256" key="3">
    <source>
        <dbReference type="ARBA" id="ARBA00022475"/>
    </source>
</evidence>
<evidence type="ECO:0000256" key="6">
    <source>
        <dbReference type="ARBA" id="ARBA00023136"/>
    </source>
</evidence>
<dbReference type="InterPro" id="IPR037185">
    <property type="entry name" value="EmrE-like"/>
</dbReference>
<dbReference type="GO" id="GO:0005886">
    <property type="term" value="C:plasma membrane"/>
    <property type="evidence" value="ECO:0007669"/>
    <property type="project" value="UniProtKB-SubCell"/>
</dbReference>
<dbReference type="Gene3D" id="1.10.3730.20">
    <property type="match status" value="1"/>
</dbReference>
<dbReference type="PANTHER" id="PTHR30561">
    <property type="entry name" value="SMR FAMILY PROTON-DEPENDENT DRUG EFFLUX TRANSPORTER SUGE"/>
    <property type="match status" value="1"/>
</dbReference>
<dbReference type="RefSeq" id="WP_367407511.1">
    <property type="nucleotide sequence ID" value="NZ_JARNBH010000019.1"/>
</dbReference>
<sequence length="104" mass="11175">MAWLYLVLAGAFEVVGVTGMNKVVKDKNLQSYIVLFMGFIISFGFLSLAMKTLPMGISYAVWTGIGTVGGVIIGMLFYGESKDCKRILFIGAILVAVVGLKLTS</sequence>
<dbReference type="InterPro" id="IPR045324">
    <property type="entry name" value="Small_multidrug_res"/>
</dbReference>